<dbReference type="Gene3D" id="2.60.120.10">
    <property type="entry name" value="Jelly Rolls"/>
    <property type="match status" value="1"/>
</dbReference>
<reference evidence="3" key="1">
    <citation type="journal article" date="2019" name="Int. J. Syst. Evol. Microbiol.">
        <title>The Global Catalogue of Microorganisms (GCM) 10K type strain sequencing project: providing services to taxonomists for standard genome sequencing and annotation.</title>
        <authorList>
            <consortium name="The Broad Institute Genomics Platform"/>
            <consortium name="The Broad Institute Genome Sequencing Center for Infectious Disease"/>
            <person name="Wu L."/>
            <person name="Ma J."/>
        </authorList>
    </citation>
    <scope>NUCLEOTIDE SEQUENCE [LARGE SCALE GENOMIC DNA]</scope>
    <source>
        <strain evidence="3">CCUG 60742</strain>
    </source>
</reference>
<dbReference type="Pfam" id="PF07883">
    <property type="entry name" value="Cupin_2"/>
    <property type="match status" value="1"/>
</dbReference>
<comment type="caution">
    <text evidence="2">The sequence shown here is derived from an EMBL/GenBank/DDBJ whole genome shotgun (WGS) entry which is preliminary data.</text>
</comment>
<dbReference type="InterPro" id="IPR013096">
    <property type="entry name" value="Cupin_2"/>
</dbReference>
<feature type="domain" description="Cupin type-2" evidence="1">
    <location>
        <begin position="136"/>
        <end position="185"/>
    </location>
</feature>
<gene>
    <name evidence="2" type="ORF">ACFQZI_05670</name>
</gene>
<dbReference type="EMBL" id="JBHTIA010000003">
    <property type="protein sequence ID" value="MFD0764331.1"/>
    <property type="molecule type" value="Genomic_DNA"/>
</dbReference>
<accession>A0ABW2ZDR7</accession>
<evidence type="ECO:0000313" key="2">
    <source>
        <dbReference type="EMBL" id="MFD0764331.1"/>
    </source>
</evidence>
<sequence>MDIKQLVESGILEVYTLGMLNDAEQQYVIRLCLQYPEIKAELTAIEIAYEQLADLTALNPSANIKSRLLATLGFAEDLPALDLEHLPLTNAEANHLQWIDALKHLIPENLEQDFFAEPLTSTPHLSQVLVITKFDVPEETHGDFIESFFILKGECICTVGKDTYHLHGGSFLEIPLNVEHTIKIVSPYVVGILQHRMLGV</sequence>
<protein>
    <submittedName>
        <fullName evidence="2">Cupin domain-containing protein</fullName>
    </submittedName>
</protein>
<dbReference type="InterPro" id="IPR011051">
    <property type="entry name" value="RmlC_Cupin_sf"/>
</dbReference>
<evidence type="ECO:0000313" key="3">
    <source>
        <dbReference type="Proteomes" id="UP001597073"/>
    </source>
</evidence>
<evidence type="ECO:0000259" key="1">
    <source>
        <dbReference type="Pfam" id="PF07883"/>
    </source>
</evidence>
<dbReference type="RefSeq" id="WP_377139568.1">
    <property type="nucleotide sequence ID" value="NZ_JBHTIA010000003.1"/>
</dbReference>
<proteinExistence type="predicted"/>
<name>A0ABW2ZDR7_9SPHI</name>
<organism evidence="2 3">
    <name type="scientific">Mucilaginibacter lutimaris</name>
    <dbReference type="NCBI Taxonomy" id="931629"/>
    <lineage>
        <taxon>Bacteria</taxon>
        <taxon>Pseudomonadati</taxon>
        <taxon>Bacteroidota</taxon>
        <taxon>Sphingobacteriia</taxon>
        <taxon>Sphingobacteriales</taxon>
        <taxon>Sphingobacteriaceae</taxon>
        <taxon>Mucilaginibacter</taxon>
    </lineage>
</organism>
<dbReference type="SUPFAM" id="SSF51182">
    <property type="entry name" value="RmlC-like cupins"/>
    <property type="match status" value="1"/>
</dbReference>
<keyword evidence="3" id="KW-1185">Reference proteome</keyword>
<dbReference type="InterPro" id="IPR014710">
    <property type="entry name" value="RmlC-like_jellyroll"/>
</dbReference>
<dbReference type="Proteomes" id="UP001597073">
    <property type="component" value="Unassembled WGS sequence"/>
</dbReference>